<comment type="caution">
    <text evidence="1">The sequence shown here is derived from an EMBL/GenBank/DDBJ whole genome shotgun (WGS) entry which is preliminary data.</text>
</comment>
<proteinExistence type="predicted"/>
<dbReference type="Proteomes" id="UP000814033">
    <property type="component" value="Unassembled WGS sequence"/>
</dbReference>
<dbReference type="EMBL" id="MU275946">
    <property type="protein sequence ID" value="KAI0045636.1"/>
    <property type="molecule type" value="Genomic_DNA"/>
</dbReference>
<accession>A0ACB8RPK0</accession>
<reference evidence="1" key="2">
    <citation type="journal article" date="2022" name="New Phytol.">
        <title>Evolutionary transition to the ectomycorrhizal habit in the genomes of a hyperdiverse lineage of mushroom-forming fungi.</title>
        <authorList>
            <person name="Looney B."/>
            <person name="Miyauchi S."/>
            <person name="Morin E."/>
            <person name="Drula E."/>
            <person name="Courty P.E."/>
            <person name="Kohler A."/>
            <person name="Kuo A."/>
            <person name="LaButti K."/>
            <person name="Pangilinan J."/>
            <person name="Lipzen A."/>
            <person name="Riley R."/>
            <person name="Andreopoulos W."/>
            <person name="He G."/>
            <person name="Johnson J."/>
            <person name="Nolan M."/>
            <person name="Tritt A."/>
            <person name="Barry K.W."/>
            <person name="Grigoriev I.V."/>
            <person name="Nagy L.G."/>
            <person name="Hibbett D."/>
            <person name="Henrissat B."/>
            <person name="Matheny P.B."/>
            <person name="Labbe J."/>
            <person name="Martin F.M."/>
        </authorList>
    </citation>
    <scope>NUCLEOTIDE SEQUENCE</scope>
    <source>
        <strain evidence="1">FP105234-sp</strain>
    </source>
</reference>
<evidence type="ECO:0000313" key="2">
    <source>
        <dbReference type="Proteomes" id="UP000814033"/>
    </source>
</evidence>
<sequence length="168" mass="18508">MSGSIIVGLPNEVLRDILTIAASTARASSPFRQQFKTFVDSDLELKCTIKLAALVMYEGPDAHCLTVSERLRRLQAAQATDGIKLEELPFIPALGNSVDLLLTSVTTLVSELPTDDGLRVYVQQMPSIARGIEERQRHWSLWFSDCNYSVAAVDASAFAGPPRDEEQR</sequence>
<gene>
    <name evidence="1" type="ORF">FA95DRAFT_1573687</name>
</gene>
<keyword evidence="2" id="KW-1185">Reference proteome</keyword>
<organism evidence="1 2">
    <name type="scientific">Auriscalpium vulgare</name>
    <dbReference type="NCBI Taxonomy" id="40419"/>
    <lineage>
        <taxon>Eukaryota</taxon>
        <taxon>Fungi</taxon>
        <taxon>Dikarya</taxon>
        <taxon>Basidiomycota</taxon>
        <taxon>Agaricomycotina</taxon>
        <taxon>Agaricomycetes</taxon>
        <taxon>Russulales</taxon>
        <taxon>Auriscalpiaceae</taxon>
        <taxon>Auriscalpium</taxon>
    </lineage>
</organism>
<evidence type="ECO:0000313" key="1">
    <source>
        <dbReference type="EMBL" id="KAI0045636.1"/>
    </source>
</evidence>
<reference evidence="1" key="1">
    <citation type="submission" date="2021-02" db="EMBL/GenBank/DDBJ databases">
        <authorList>
            <consortium name="DOE Joint Genome Institute"/>
            <person name="Ahrendt S."/>
            <person name="Looney B.P."/>
            <person name="Miyauchi S."/>
            <person name="Morin E."/>
            <person name="Drula E."/>
            <person name="Courty P.E."/>
            <person name="Chicoki N."/>
            <person name="Fauchery L."/>
            <person name="Kohler A."/>
            <person name="Kuo A."/>
            <person name="Labutti K."/>
            <person name="Pangilinan J."/>
            <person name="Lipzen A."/>
            <person name="Riley R."/>
            <person name="Andreopoulos W."/>
            <person name="He G."/>
            <person name="Johnson J."/>
            <person name="Barry K.W."/>
            <person name="Grigoriev I.V."/>
            <person name="Nagy L."/>
            <person name="Hibbett D."/>
            <person name="Henrissat B."/>
            <person name="Matheny P.B."/>
            <person name="Labbe J."/>
            <person name="Martin F."/>
        </authorList>
    </citation>
    <scope>NUCLEOTIDE SEQUENCE</scope>
    <source>
        <strain evidence="1">FP105234-sp</strain>
    </source>
</reference>
<name>A0ACB8RPK0_9AGAM</name>
<protein>
    <submittedName>
        <fullName evidence="1">Uncharacterized protein</fullName>
    </submittedName>
</protein>